<feature type="region of interest" description="Disordered" evidence="1">
    <location>
        <begin position="509"/>
        <end position="669"/>
    </location>
</feature>
<feature type="compositionally biased region" description="Polar residues" evidence="1">
    <location>
        <begin position="785"/>
        <end position="795"/>
    </location>
</feature>
<organism evidence="2 3">
    <name type="scientific">Leishmania donovani</name>
    <dbReference type="NCBI Taxonomy" id="5661"/>
    <lineage>
        <taxon>Eukaryota</taxon>
        <taxon>Discoba</taxon>
        <taxon>Euglenozoa</taxon>
        <taxon>Kinetoplastea</taxon>
        <taxon>Metakinetoplastina</taxon>
        <taxon>Trypanosomatida</taxon>
        <taxon>Trypanosomatidae</taxon>
        <taxon>Leishmaniinae</taxon>
        <taxon>Leishmania</taxon>
    </lineage>
</organism>
<feature type="compositionally biased region" description="Low complexity" evidence="1">
    <location>
        <begin position="48"/>
        <end position="57"/>
    </location>
</feature>
<evidence type="ECO:0000256" key="1">
    <source>
        <dbReference type="SAM" id="MobiDB-lite"/>
    </source>
</evidence>
<feature type="compositionally biased region" description="Basic and acidic residues" evidence="1">
    <location>
        <begin position="61"/>
        <end position="93"/>
    </location>
</feature>
<evidence type="ECO:0000313" key="3">
    <source>
        <dbReference type="Proteomes" id="UP000274082"/>
    </source>
</evidence>
<name>A0A451EJC2_LEIDO</name>
<protein>
    <submittedName>
        <fullName evidence="2">Uncharacterized protein</fullName>
    </submittedName>
</protein>
<keyword evidence="3" id="KW-1185">Reference proteome</keyword>
<proteinExistence type="predicted"/>
<dbReference type="OrthoDB" id="267772at2759"/>
<feature type="region of interest" description="Disordered" evidence="1">
    <location>
        <begin position="241"/>
        <end position="266"/>
    </location>
</feature>
<dbReference type="Proteomes" id="UP000274082">
    <property type="component" value="Chromosome 1"/>
</dbReference>
<feature type="compositionally biased region" description="Low complexity" evidence="1">
    <location>
        <begin position="635"/>
        <end position="645"/>
    </location>
</feature>
<dbReference type="EMBL" id="CP029500">
    <property type="protein sequence ID" value="AYU75581.1"/>
    <property type="molecule type" value="Genomic_DNA"/>
</dbReference>
<feature type="compositionally biased region" description="Basic and acidic residues" evidence="1">
    <location>
        <begin position="397"/>
        <end position="414"/>
    </location>
</feature>
<dbReference type="VEuPathDB" id="TriTrypDB:LdCL_010012000"/>
<feature type="compositionally biased region" description="Low complexity" evidence="1">
    <location>
        <begin position="540"/>
        <end position="553"/>
    </location>
</feature>
<reference evidence="2 3" key="1">
    <citation type="journal article" date="2018" name="Sci. Rep.">
        <title>A complete Leishmania donovani reference genome identifies novel genetic variations associated with virulence.</title>
        <authorList>
            <person name="Lypaczewski P."/>
            <person name="Hoshizaki J."/>
            <person name="Zhang W.-W."/>
            <person name="McCall L.-I."/>
            <person name="Torcivia-Rodriguez J."/>
            <person name="Simonyan V."/>
            <person name="Kaur A."/>
            <person name="Dewar K."/>
            <person name="Matlashewski G."/>
        </authorList>
    </citation>
    <scope>NUCLEOTIDE SEQUENCE [LARGE SCALE GENOMIC DNA]</scope>
    <source>
        <strain evidence="2 3">LdCL</strain>
    </source>
</reference>
<dbReference type="VEuPathDB" id="TriTrypDB:LdBPK_010700.1"/>
<dbReference type="AlphaFoldDB" id="A0A451EJC2"/>
<feature type="compositionally biased region" description="Low complexity" evidence="1">
    <location>
        <begin position="752"/>
        <end position="773"/>
    </location>
</feature>
<feature type="compositionally biased region" description="Polar residues" evidence="1">
    <location>
        <begin position="380"/>
        <end position="391"/>
    </location>
</feature>
<feature type="compositionally biased region" description="Low complexity" evidence="1">
    <location>
        <begin position="126"/>
        <end position="143"/>
    </location>
</feature>
<feature type="compositionally biased region" description="Polar residues" evidence="1">
    <location>
        <begin position="565"/>
        <end position="574"/>
    </location>
</feature>
<sequence>MSASPFSAFNGFHGNDDDDGITALSQVRQALAERRRIRSGVFAGAVDPAAAASASPPLLGEARKDTSHEPSLRVDRGDENSADCQRRQAPDFHKQHRERRSPSAPDAFLSCVEDGKLLSVSSLPSPLARATSASPPISKSSAPVLGALPPSPSPRHISYYGGFLTHTLDAHDLAVAVFPKSSYTDALPLPMSAPRTDNESSVAATDQSSARGRRERPAASGRSNAAFDKTLAEAMVSTVERMRENEKRRGSSAQPQQPLRRDSLSTNTTIGSTAFASSHSRGGAPALTAALRGSHRPGLPTTPITRRAMAAFGHTTADVLNVADDNDSVGLHHATARVSPQHHSPNAGDTDVYAGDFRGSPMAALTRPASSSAAASQHCLCTSGTPESSSAPLRITAPRDKERAAAARNPDARSRQSSTSPTALSVLWNITGQPVSRDWVRGLSATASGRSGSTMMTVSSGTADVAVPQVAAKDAAPQLSYHQLTEAFYGSYKGGEMAQDAYLYFVAQQQQQQQQQQPEGSSGSTKSRHGSKHERSRPSAAMTTTPTHTAARARGGCAVQRVFVSGQSESQPGMTSQASTTSLTAAAETHAAPAQLEPRFISTDTPLSTLRRSSDAAAAAAERQHPHSQSETRSRSASLVSVHSSNDGGCHSSGSRGNGHGASSPSSPLRLSVTARAVTAATTAARGAVREPVDVGRVQPQQQQQPWKTSTSKKRSTAVAVAHAAPSQRRGSGRSSFSMDAEPRDIEVDQISEPPSAAASSSATAATETATATDRIRNLLHKSVSIYQEAQQQQSEPHEGPPDA</sequence>
<feature type="compositionally biased region" description="Basic residues" evidence="1">
    <location>
        <begin position="526"/>
        <end position="535"/>
    </location>
</feature>
<feature type="compositionally biased region" description="Polar residues" evidence="1">
    <location>
        <begin position="602"/>
        <end position="611"/>
    </location>
</feature>
<gene>
    <name evidence="2" type="ORF">LdCL_010012000</name>
</gene>
<feature type="compositionally biased region" description="Polar residues" evidence="1">
    <location>
        <begin position="199"/>
        <end position="210"/>
    </location>
</feature>
<evidence type="ECO:0000313" key="2">
    <source>
        <dbReference type="EMBL" id="AYU75581.1"/>
    </source>
</evidence>
<feature type="region of interest" description="Disordered" evidence="1">
    <location>
        <begin position="189"/>
        <end position="228"/>
    </location>
</feature>
<feature type="region of interest" description="Disordered" evidence="1">
    <location>
        <begin position="380"/>
        <end position="420"/>
    </location>
</feature>
<feature type="compositionally biased region" description="Low complexity" evidence="1">
    <location>
        <begin position="575"/>
        <end position="594"/>
    </location>
</feature>
<feature type="compositionally biased region" description="Basic and acidic residues" evidence="1">
    <location>
        <begin position="622"/>
        <end position="634"/>
    </location>
</feature>
<feature type="region of interest" description="Disordered" evidence="1">
    <location>
        <begin position="683"/>
        <end position="804"/>
    </location>
</feature>
<feature type="region of interest" description="Disordered" evidence="1">
    <location>
        <begin position="42"/>
        <end position="107"/>
    </location>
</feature>
<accession>A0A451EJC2</accession>
<feature type="region of interest" description="Disordered" evidence="1">
    <location>
        <begin position="126"/>
        <end position="149"/>
    </location>
</feature>
<dbReference type="VEuPathDB" id="TriTrypDB:LDHU3_01.0790"/>
<feature type="region of interest" description="Disordered" evidence="1">
    <location>
        <begin position="1"/>
        <end position="20"/>
    </location>
</feature>